<name>A8LZ85_SALAI</name>
<evidence type="ECO:0000256" key="1">
    <source>
        <dbReference type="SAM" id="MobiDB-lite"/>
    </source>
</evidence>
<dbReference type="PANTHER" id="PTHR11319">
    <property type="entry name" value="G PROTEIN-COUPLED RECEPTOR-RELATED"/>
    <property type="match status" value="1"/>
</dbReference>
<feature type="transmembrane region" description="Helical" evidence="2">
    <location>
        <begin position="21"/>
        <end position="41"/>
    </location>
</feature>
<dbReference type="SMART" id="SM00710">
    <property type="entry name" value="PbH1"/>
    <property type="match status" value="5"/>
</dbReference>
<dbReference type="HOGENOM" id="CLU_027862_0_0_11"/>
<organism evidence="3">
    <name type="scientific">Salinispora arenicola (strain CNS-205)</name>
    <dbReference type="NCBI Taxonomy" id="391037"/>
    <lineage>
        <taxon>Bacteria</taxon>
        <taxon>Bacillati</taxon>
        <taxon>Actinomycetota</taxon>
        <taxon>Actinomycetes</taxon>
        <taxon>Micromonosporales</taxon>
        <taxon>Micromonosporaceae</taxon>
        <taxon>Salinispora</taxon>
    </lineage>
</organism>
<feature type="region of interest" description="Disordered" evidence="1">
    <location>
        <begin position="50"/>
        <end position="86"/>
    </location>
</feature>
<keyword evidence="2" id="KW-0812">Transmembrane</keyword>
<accession>A8LZ85</accession>
<dbReference type="PATRIC" id="fig|391037.6.peg.3676"/>
<reference evidence="3" key="1">
    <citation type="submission" date="2007-10" db="EMBL/GenBank/DDBJ databases">
        <title>Complete sequence of Salinispora arenicola CNS-205.</title>
        <authorList>
            <consortium name="US DOE Joint Genome Institute"/>
            <person name="Copeland A."/>
            <person name="Lucas S."/>
            <person name="Lapidus A."/>
            <person name="Barry K."/>
            <person name="Glavina del Rio T."/>
            <person name="Dalin E."/>
            <person name="Tice H."/>
            <person name="Pitluck S."/>
            <person name="Foster B."/>
            <person name="Schmutz J."/>
            <person name="Larimer F."/>
            <person name="Land M."/>
            <person name="Hauser L."/>
            <person name="Kyrpides N."/>
            <person name="Ivanova N."/>
            <person name="Jensen P.R."/>
            <person name="Moore B.S."/>
            <person name="Penn K."/>
            <person name="Jenkins C."/>
            <person name="Udwary D."/>
            <person name="Xiang L."/>
            <person name="Gontang E."/>
            <person name="Richardson P."/>
        </authorList>
    </citation>
    <scope>NUCLEOTIDE SEQUENCE [LARGE SCALE GENOMIC DNA]</scope>
    <source>
        <strain evidence="3">CNS-205</strain>
    </source>
</reference>
<keyword evidence="2" id="KW-0472">Membrane</keyword>
<proteinExistence type="predicted"/>
<evidence type="ECO:0000256" key="2">
    <source>
        <dbReference type="SAM" id="Phobius"/>
    </source>
</evidence>
<evidence type="ECO:0008006" key="4">
    <source>
        <dbReference type="Google" id="ProtNLM"/>
    </source>
</evidence>
<dbReference type="EMBL" id="CP000850">
    <property type="protein sequence ID" value="ABV99445.1"/>
    <property type="molecule type" value="Genomic_DNA"/>
</dbReference>
<keyword evidence="2" id="KW-1133">Transmembrane helix</keyword>
<sequence>MNQTHKPDRLGGDRARSRQRWWAVGLAGVTGLALTTVGVAASPAADAAERTLTAVDDRGDRDDDQRDNGRTHGDSGKGKAKPNAMGMPVPCDADTLIAAITLANARGGAVLNLAKGCTYLLTADLDGAGLPVITTPITLNGGTSTTIKRDSAAEPFRILTVDAGGDLTLNHVTVTGGQTEGTNNGGGILVNSGGALAINHSAITHNIGNNGGGVANLGRATVTHSRVSGNTARVSAGGLRNAGRLTVDHSAITGNTANAGVGVGFGGGIGSFAGGVTVINRSSITRNHSVVAGGGIGDFNATTTVTGSTIVGNTAAATGGGVFTEGRLTLRHVKLVGNHASSDGGGGFNIQNILGTSVATIEDSKIANNSTRGVGGGIRNLAATILLRNARVAGNQADNGGGVFNNSTATLTLLSTKVVENTAVTDGGGIFNIVGGTVNLNTATGTTVIRNRPNNCVDVPGCPG</sequence>
<feature type="compositionally biased region" description="Basic and acidic residues" evidence="1">
    <location>
        <begin position="55"/>
        <end position="77"/>
    </location>
</feature>
<dbReference type="InterPro" id="IPR006626">
    <property type="entry name" value="PbH1"/>
</dbReference>
<dbReference type="KEGG" id="saq:Sare_3647"/>
<dbReference type="OrthoDB" id="3399438at2"/>
<dbReference type="SUPFAM" id="SSF51126">
    <property type="entry name" value="Pectin lyase-like"/>
    <property type="match status" value="1"/>
</dbReference>
<dbReference type="AlphaFoldDB" id="A8LZ85"/>
<protein>
    <recommendedName>
        <fullName evidence="4">Polymorphic outer membrane protein</fullName>
    </recommendedName>
</protein>
<dbReference type="PANTHER" id="PTHR11319:SF35">
    <property type="entry name" value="OUTER MEMBRANE PROTEIN PMPC-RELATED"/>
    <property type="match status" value="1"/>
</dbReference>
<dbReference type="eggNOG" id="COG2931">
    <property type="taxonomic scope" value="Bacteria"/>
</dbReference>
<evidence type="ECO:0000313" key="3">
    <source>
        <dbReference type="EMBL" id="ABV99445.1"/>
    </source>
</evidence>
<dbReference type="InterPro" id="IPR011050">
    <property type="entry name" value="Pectin_lyase_fold/virulence"/>
</dbReference>
<gene>
    <name evidence="3" type="ordered locus">Sare_3647</name>
</gene>
<dbReference type="STRING" id="391037.Sare_3647"/>